<dbReference type="Gene3D" id="3.40.30.10">
    <property type="entry name" value="Glutaredoxin"/>
    <property type="match status" value="1"/>
</dbReference>
<dbReference type="InterPro" id="IPR036249">
    <property type="entry name" value="Thioredoxin-like_sf"/>
</dbReference>
<organism evidence="1 2">
    <name type="scientific">Planococcus lenghuensis</name>
    <dbReference type="NCBI Taxonomy" id="2213202"/>
    <lineage>
        <taxon>Bacteria</taxon>
        <taxon>Bacillati</taxon>
        <taxon>Bacillota</taxon>
        <taxon>Bacilli</taxon>
        <taxon>Bacillales</taxon>
        <taxon>Caryophanaceae</taxon>
        <taxon>Planococcus</taxon>
    </lineage>
</organism>
<dbReference type="Pfam" id="PF05768">
    <property type="entry name" value="Glrx-like"/>
    <property type="match status" value="1"/>
</dbReference>
<keyword evidence="1" id="KW-0413">Isomerase</keyword>
<keyword evidence="2" id="KW-1185">Reference proteome</keyword>
<reference evidence="1 2" key="1">
    <citation type="submission" date="2017-02" db="EMBL/GenBank/DDBJ databases">
        <title>The complete genomic sequence of a novel cold adapted crude oil-degrading bacterium Planococcus qaidamina Y42.</title>
        <authorList>
            <person name="Yang R."/>
        </authorList>
    </citation>
    <scope>NUCLEOTIDE SEQUENCE [LARGE SCALE GENOMIC DNA]</scope>
    <source>
        <strain evidence="1 2">Y42</strain>
    </source>
</reference>
<dbReference type="AlphaFoldDB" id="A0A1Q2KX25"/>
<gene>
    <name evidence="1" type="ORF">B0X71_05830</name>
</gene>
<sequence>MLVFYTKKNCGLCEEAERMLELIKEDFPIEYRKVDIEQDEQLHEKYMLMIPVIEQEDKVLLYGNIGYVDLLEALKL</sequence>
<accession>A0A1Q2KX25</accession>
<protein>
    <submittedName>
        <fullName evidence="1">Thiol-disulfide isomerase</fullName>
    </submittedName>
</protein>
<proteinExistence type="predicted"/>
<dbReference type="SUPFAM" id="SSF52833">
    <property type="entry name" value="Thioredoxin-like"/>
    <property type="match status" value="1"/>
</dbReference>
<dbReference type="EMBL" id="CP019640">
    <property type="protein sequence ID" value="AQQ52664.1"/>
    <property type="molecule type" value="Genomic_DNA"/>
</dbReference>
<dbReference type="OrthoDB" id="32865at2"/>
<dbReference type="RefSeq" id="WP_077588546.1">
    <property type="nucleotide sequence ID" value="NZ_CP019640.1"/>
</dbReference>
<dbReference type="KEGG" id="pmar:B0X71_05830"/>
<name>A0A1Q2KX25_9BACL</name>
<evidence type="ECO:0000313" key="2">
    <source>
        <dbReference type="Proteomes" id="UP000188184"/>
    </source>
</evidence>
<dbReference type="Proteomes" id="UP000188184">
    <property type="component" value="Chromosome"/>
</dbReference>
<dbReference type="GO" id="GO:0016853">
    <property type="term" value="F:isomerase activity"/>
    <property type="evidence" value="ECO:0007669"/>
    <property type="project" value="UniProtKB-KW"/>
</dbReference>
<dbReference type="InterPro" id="IPR008554">
    <property type="entry name" value="Glutaredoxin-like"/>
</dbReference>
<evidence type="ECO:0000313" key="1">
    <source>
        <dbReference type="EMBL" id="AQQ52664.1"/>
    </source>
</evidence>